<dbReference type="Proteomes" id="UP001342314">
    <property type="component" value="Unassembled WGS sequence"/>
</dbReference>
<feature type="domain" description="DUF3074" evidence="1">
    <location>
        <begin position="86"/>
        <end position="249"/>
    </location>
</feature>
<dbReference type="AlphaFoldDB" id="A0AAV5G4T4"/>
<name>A0AAV5G4T4_9BASI</name>
<sequence length="256" mass="28632">MSSPLTLRPGAPESLPGDADYALDRGRILASARQLVASLSPTLPEAPWHRGKVYSHKDVDVATETFSTASPQHPPPGAGDCEGFRWHARRSTHRSDKVSYDHFRQGLLVDHTPNEREYVESCTQVEQLEILREGEFEDVNPFPAAKRDFVFSILTVDNPTRPSSADPSRPLRSFIVISIPMTHPKAPEKEDYVRGRYVSVEEVREEEGGRIVWTMAVSSDAGGRIPRFISERVMPQKISEDVPSFLKWVQKSAPAS</sequence>
<dbReference type="Pfam" id="PF11274">
    <property type="entry name" value="DUF3074"/>
    <property type="match status" value="1"/>
</dbReference>
<dbReference type="PANTHER" id="PTHR40370">
    <property type="entry name" value="EXPRESSED PROTEIN"/>
    <property type="match status" value="1"/>
</dbReference>
<dbReference type="PANTHER" id="PTHR40370:SF1">
    <property type="entry name" value="DUF3074 DOMAIN-CONTAINING PROTEIN"/>
    <property type="match status" value="1"/>
</dbReference>
<dbReference type="SUPFAM" id="SSF55961">
    <property type="entry name" value="Bet v1-like"/>
    <property type="match status" value="1"/>
</dbReference>
<proteinExistence type="predicted"/>
<dbReference type="Gene3D" id="3.30.530.20">
    <property type="match status" value="1"/>
</dbReference>
<protein>
    <recommendedName>
        <fullName evidence="1">DUF3074 domain-containing protein</fullName>
    </recommendedName>
</protein>
<evidence type="ECO:0000313" key="3">
    <source>
        <dbReference type="Proteomes" id="UP001342314"/>
    </source>
</evidence>
<evidence type="ECO:0000259" key="1">
    <source>
        <dbReference type="Pfam" id="PF11274"/>
    </source>
</evidence>
<reference evidence="2 3" key="1">
    <citation type="submission" date="2021-12" db="EMBL/GenBank/DDBJ databases">
        <title>High titer production of polyol ester of fatty acids by Rhodotorula paludigena BS15 towards product separation-free biomass refinery.</title>
        <authorList>
            <person name="Mano J."/>
            <person name="Ono H."/>
            <person name="Tanaka T."/>
            <person name="Naito K."/>
            <person name="Sushida H."/>
            <person name="Ike M."/>
            <person name="Tokuyasu K."/>
            <person name="Kitaoka M."/>
        </authorList>
    </citation>
    <scope>NUCLEOTIDE SEQUENCE [LARGE SCALE GENOMIC DNA]</scope>
    <source>
        <strain evidence="2 3">BS15</strain>
    </source>
</reference>
<dbReference type="InterPro" id="IPR024500">
    <property type="entry name" value="DUF3074"/>
</dbReference>
<comment type="caution">
    <text evidence="2">The sequence shown here is derived from an EMBL/GenBank/DDBJ whole genome shotgun (WGS) entry which is preliminary data.</text>
</comment>
<dbReference type="EMBL" id="BQKY01000001">
    <property type="protein sequence ID" value="GJN87335.1"/>
    <property type="molecule type" value="Genomic_DNA"/>
</dbReference>
<dbReference type="InterPro" id="IPR023393">
    <property type="entry name" value="START-like_dom_sf"/>
</dbReference>
<accession>A0AAV5G4T4</accession>
<gene>
    <name evidence="2" type="ORF">Rhopal_000284-T1</name>
</gene>
<evidence type="ECO:0000313" key="2">
    <source>
        <dbReference type="EMBL" id="GJN87335.1"/>
    </source>
</evidence>
<organism evidence="2 3">
    <name type="scientific">Rhodotorula paludigena</name>
    <dbReference type="NCBI Taxonomy" id="86838"/>
    <lineage>
        <taxon>Eukaryota</taxon>
        <taxon>Fungi</taxon>
        <taxon>Dikarya</taxon>
        <taxon>Basidiomycota</taxon>
        <taxon>Pucciniomycotina</taxon>
        <taxon>Microbotryomycetes</taxon>
        <taxon>Sporidiobolales</taxon>
        <taxon>Sporidiobolaceae</taxon>
        <taxon>Rhodotorula</taxon>
    </lineage>
</organism>
<keyword evidence="3" id="KW-1185">Reference proteome</keyword>